<sequence length="198" mass="21890">MSTIELEKQISSTDGHRPQTISLSGKILIGVTAPALRRHCLPYVPATTNQIRNVLSFVKPACSGSRLLDIGSGDGRIVIAAARAQPSIKADGVELNPWLVYFSRLAALRNGVFNRTSFVRKDLWKFSLAPYDHIVIFGVEQMMEDLEKKVLREAAPGTTVIACRFPFPTLKTEKRIEEGVDSVWVYRPVAAQPVEPST</sequence>
<dbReference type="PANTHER" id="PTHR13610:SF9">
    <property type="entry name" value="FI06469P"/>
    <property type="match status" value="1"/>
</dbReference>
<dbReference type="GO" id="GO:0032259">
    <property type="term" value="P:methylation"/>
    <property type="evidence" value="ECO:0007669"/>
    <property type="project" value="UniProtKB-KW"/>
</dbReference>
<dbReference type="STRING" id="43041.A0A182KAX7"/>
<dbReference type="EnsemblMetazoa" id="ACHR007914-RA">
    <property type="protein sequence ID" value="ACHR007914-PA"/>
    <property type="gene ID" value="ACHR007914"/>
</dbReference>
<evidence type="ECO:0000313" key="5">
    <source>
        <dbReference type="EnsemblMetazoa" id="ACHR007914-PA"/>
    </source>
</evidence>
<keyword evidence="3" id="KW-0808">Transferase</keyword>
<dbReference type="GO" id="GO:0005739">
    <property type="term" value="C:mitochondrion"/>
    <property type="evidence" value="ECO:0007669"/>
    <property type="project" value="TreeGrafter"/>
</dbReference>
<proteinExistence type="inferred from homology"/>
<keyword evidence="2" id="KW-0489">Methyltransferase</keyword>
<evidence type="ECO:0008006" key="7">
    <source>
        <dbReference type="Google" id="ProtNLM"/>
    </source>
</evidence>
<dbReference type="GO" id="GO:1905706">
    <property type="term" value="P:regulation of mitochondrial ATP synthesis coupled proton transport"/>
    <property type="evidence" value="ECO:0007669"/>
    <property type="project" value="TreeGrafter"/>
</dbReference>
<accession>A0A182KAX7</accession>
<comment type="similarity">
    <text evidence="1">Belongs to the ANT/ATPSC lysine N-methyltransferase family.</text>
</comment>
<dbReference type="CDD" id="cd02440">
    <property type="entry name" value="AdoMet_MTases"/>
    <property type="match status" value="1"/>
</dbReference>
<evidence type="ECO:0000256" key="4">
    <source>
        <dbReference type="ARBA" id="ARBA00022691"/>
    </source>
</evidence>
<dbReference type="Gene3D" id="3.40.50.150">
    <property type="entry name" value="Vaccinia Virus protein VP39"/>
    <property type="match status" value="1"/>
</dbReference>
<reference evidence="5" key="2">
    <citation type="submission" date="2020-05" db="UniProtKB">
        <authorList>
            <consortium name="EnsemblMetazoa"/>
        </authorList>
    </citation>
    <scope>IDENTIFICATION</scope>
    <source>
        <strain evidence="5">ACHKN1017</strain>
    </source>
</reference>
<dbReference type="InterPro" id="IPR026170">
    <property type="entry name" value="FAM173A/B"/>
</dbReference>
<evidence type="ECO:0000313" key="6">
    <source>
        <dbReference type="Proteomes" id="UP000075881"/>
    </source>
</evidence>
<dbReference type="VEuPathDB" id="VectorBase:ACHR007914"/>
<name>A0A182KAX7_9DIPT</name>
<keyword evidence="6" id="KW-1185">Reference proteome</keyword>
<evidence type="ECO:0000256" key="3">
    <source>
        <dbReference type="ARBA" id="ARBA00022679"/>
    </source>
</evidence>
<evidence type="ECO:0000256" key="2">
    <source>
        <dbReference type="ARBA" id="ARBA00022603"/>
    </source>
</evidence>
<dbReference type="Proteomes" id="UP000075881">
    <property type="component" value="Unassembled WGS sequence"/>
</dbReference>
<dbReference type="PANTHER" id="PTHR13610">
    <property type="entry name" value="METHYLTRANSFERASE DOMAIN-CONTAINING PROTEIN"/>
    <property type="match status" value="1"/>
</dbReference>
<protein>
    <recommendedName>
        <fullName evidence="7">Methyltransferase domain-containing protein</fullName>
    </recommendedName>
</protein>
<dbReference type="Pfam" id="PF13489">
    <property type="entry name" value="Methyltransf_23"/>
    <property type="match status" value="1"/>
</dbReference>
<reference evidence="6" key="1">
    <citation type="submission" date="2013-03" db="EMBL/GenBank/DDBJ databases">
        <title>The Genome Sequence of Anopheles christyi ACHKN1017.</title>
        <authorList>
            <consortium name="The Broad Institute Genomics Platform"/>
            <person name="Neafsey D.E."/>
            <person name="Besansky N."/>
            <person name="Walker B."/>
            <person name="Young S.K."/>
            <person name="Zeng Q."/>
            <person name="Gargeya S."/>
            <person name="Fitzgerald M."/>
            <person name="Haas B."/>
            <person name="Abouelleil A."/>
            <person name="Allen A.W."/>
            <person name="Alvarado L."/>
            <person name="Arachchi H.M."/>
            <person name="Berlin A.M."/>
            <person name="Chapman S.B."/>
            <person name="Gainer-Dewar J."/>
            <person name="Goldberg J."/>
            <person name="Griggs A."/>
            <person name="Gujja S."/>
            <person name="Hansen M."/>
            <person name="Howarth C."/>
            <person name="Imamovic A."/>
            <person name="Ireland A."/>
            <person name="Larimer J."/>
            <person name="McCowan C."/>
            <person name="Murphy C."/>
            <person name="Pearson M."/>
            <person name="Poon T.W."/>
            <person name="Priest M."/>
            <person name="Roberts A."/>
            <person name="Saif S."/>
            <person name="Shea T."/>
            <person name="Sisk P."/>
            <person name="Sykes S."/>
            <person name="Wortman J."/>
            <person name="Nusbaum C."/>
            <person name="Birren B."/>
        </authorList>
    </citation>
    <scope>NUCLEOTIDE SEQUENCE [LARGE SCALE GENOMIC DNA]</scope>
    <source>
        <strain evidence="6">ACHKN1017</strain>
    </source>
</reference>
<dbReference type="InterPro" id="IPR029063">
    <property type="entry name" value="SAM-dependent_MTases_sf"/>
</dbReference>
<evidence type="ECO:0000256" key="1">
    <source>
        <dbReference type="ARBA" id="ARBA00010633"/>
    </source>
</evidence>
<dbReference type="SUPFAM" id="SSF53335">
    <property type="entry name" value="S-adenosyl-L-methionine-dependent methyltransferases"/>
    <property type="match status" value="1"/>
</dbReference>
<dbReference type="GO" id="GO:0016279">
    <property type="term" value="F:protein-lysine N-methyltransferase activity"/>
    <property type="evidence" value="ECO:0007669"/>
    <property type="project" value="InterPro"/>
</dbReference>
<organism evidence="5 6">
    <name type="scientific">Anopheles christyi</name>
    <dbReference type="NCBI Taxonomy" id="43041"/>
    <lineage>
        <taxon>Eukaryota</taxon>
        <taxon>Metazoa</taxon>
        <taxon>Ecdysozoa</taxon>
        <taxon>Arthropoda</taxon>
        <taxon>Hexapoda</taxon>
        <taxon>Insecta</taxon>
        <taxon>Pterygota</taxon>
        <taxon>Neoptera</taxon>
        <taxon>Endopterygota</taxon>
        <taxon>Diptera</taxon>
        <taxon>Nematocera</taxon>
        <taxon>Culicoidea</taxon>
        <taxon>Culicidae</taxon>
        <taxon>Anophelinae</taxon>
        <taxon>Anopheles</taxon>
    </lineage>
</organism>
<keyword evidence="4" id="KW-0949">S-adenosyl-L-methionine</keyword>
<dbReference type="AlphaFoldDB" id="A0A182KAX7"/>